<dbReference type="Gene3D" id="3.40.50.300">
    <property type="entry name" value="P-loop containing nucleotide triphosphate hydrolases"/>
    <property type="match status" value="1"/>
</dbReference>
<dbReference type="InterPro" id="IPR017026">
    <property type="entry name" value="ImuA"/>
</dbReference>
<keyword evidence="2" id="KW-1185">Reference proteome</keyword>
<proteinExistence type="predicted"/>
<dbReference type="AlphaFoldDB" id="A0A858R7V1"/>
<accession>A0A858R7V1</accession>
<dbReference type="InterPro" id="IPR027417">
    <property type="entry name" value="P-loop_NTPase"/>
</dbReference>
<reference evidence="1" key="1">
    <citation type="submission" date="2020-04" db="EMBL/GenBank/DDBJ databases">
        <title>A desert anoxygenic phototrophic bacterium fixes CO2 using RubisCO under aerobic conditions.</title>
        <authorList>
            <person name="Tang K."/>
        </authorList>
    </citation>
    <scope>NUCLEOTIDE SEQUENCE [LARGE SCALE GENOMIC DNA]</scope>
    <source>
        <strain evidence="1">MIMtkB3</strain>
    </source>
</reference>
<gene>
    <name evidence="1" type="ORF">HHL28_10530</name>
</gene>
<dbReference type="EMBL" id="CP051775">
    <property type="protein sequence ID" value="QJE73471.1"/>
    <property type="molecule type" value="Genomic_DNA"/>
</dbReference>
<name>A0A858R7V1_9PROT</name>
<evidence type="ECO:0000313" key="2">
    <source>
        <dbReference type="Proteomes" id="UP000501891"/>
    </source>
</evidence>
<dbReference type="SUPFAM" id="SSF52540">
    <property type="entry name" value="P-loop containing nucleoside triphosphate hydrolases"/>
    <property type="match status" value="1"/>
</dbReference>
<dbReference type="KEGG" id="acru:HHL28_10530"/>
<evidence type="ECO:0000313" key="1">
    <source>
        <dbReference type="EMBL" id="QJE73471.1"/>
    </source>
</evidence>
<organism evidence="1 2">
    <name type="scientific">Aerophototrophica crusticola</name>
    <dbReference type="NCBI Taxonomy" id="1709002"/>
    <lineage>
        <taxon>Bacteria</taxon>
        <taxon>Pseudomonadati</taxon>
        <taxon>Pseudomonadota</taxon>
        <taxon>Alphaproteobacteria</taxon>
        <taxon>Rhodospirillales</taxon>
        <taxon>Rhodospirillaceae</taxon>
        <taxon>Aerophototrophica</taxon>
    </lineage>
</organism>
<protein>
    <recommendedName>
        <fullName evidence="3">Protein ImuA</fullName>
    </recommendedName>
</protein>
<dbReference type="Proteomes" id="UP000501891">
    <property type="component" value="Chromosome"/>
</dbReference>
<evidence type="ECO:0008006" key="3">
    <source>
        <dbReference type="Google" id="ProtNLM"/>
    </source>
</evidence>
<sequence length="275" mass="28628">MDGFASRPPFAPDKARLLDELRERVRRIEGVGGKDGTAVVPLGLPELDAALPGGGLPLGAVHEVIGPDAVLDSGIATAFSAVLLGKLAAGRGPVLWVARTDDLYAPALGQYGLLPQDVLLVQAAPGRKGETDVLWVLEEALRHPGVGAVLGEVGELDLAASRRLQLAAEAGGVPGVLLRLGPRRLEASAAVTRWRLAPLPTLALEVTRDPILPDLPRLGAVAWRVELLRCRGGRPGLWDLAWLGPGSGPFTGLQGRPALTEAGEPLQRAGQGLGP</sequence>
<dbReference type="PIRSF" id="PIRSF034285">
    <property type="entry name" value="UCP034285"/>
    <property type="match status" value="1"/>
</dbReference>